<dbReference type="AlphaFoldDB" id="A0A840IY85"/>
<keyword evidence="2" id="KW-1185">Reference proteome</keyword>
<dbReference type="EMBL" id="JACHMG010000001">
    <property type="protein sequence ID" value="MBB4686810.1"/>
    <property type="molecule type" value="Genomic_DNA"/>
</dbReference>
<proteinExistence type="predicted"/>
<evidence type="ECO:0000313" key="2">
    <source>
        <dbReference type="Proteomes" id="UP000581769"/>
    </source>
</evidence>
<comment type="caution">
    <text evidence="1">The sequence shown here is derived from an EMBL/GenBank/DDBJ whole genome shotgun (WGS) entry which is preliminary data.</text>
</comment>
<protein>
    <submittedName>
        <fullName evidence="1">Uncharacterized protein</fullName>
    </submittedName>
</protein>
<name>A0A840IY85_9PSEU</name>
<reference evidence="1 2" key="1">
    <citation type="submission" date="2020-08" db="EMBL/GenBank/DDBJ databases">
        <title>Sequencing the genomes of 1000 actinobacteria strains.</title>
        <authorList>
            <person name="Klenk H.-P."/>
        </authorList>
    </citation>
    <scope>NUCLEOTIDE SEQUENCE [LARGE SCALE GENOMIC DNA]</scope>
    <source>
        <strain evidence="1 2">DSM 45859</strain>
    </source>
</reference>
<dbReference type="Proteomes" id="UP000581769">
    <property type="component" value="Unassembled WGS sequence"/>
</dbReference>
<gene>
    <name evidence="1" type="ORF">BJY18_004295</name>
</gene>
<evidence type="ECO:0000313" key="1">
    <source>
        <dbReference type="EMBL" id="MBB4686810.1"/>
    </source>
</evidence>
<organism evidence="1 2">
    <name type="scientific">Amycolatopsis jiangsuensis</name>
    <dbReference type="NCBI Taxonomy" id="1181879"/>
    <lineage>
        <taxon>Bacteria</taxon>
        <taxon>Bacillati</taxon>
        <taxon>Actinomycetota</taxon>
        <taxon>Actinomycetes</taxon>
        <taxon>Pseudonocardiales</taxon>
        <taxon>Pseudonocardiaceae</taxon>
        <taxon>Amycolatopsis</taxon>
    </lineage>
</organism>
<sequence>MWIMLLNRKDQPAIRQQEQAQSVSAWLDRGEQYDHEEDYVVCAHNSGDAPVFGCELKVGRPDESEPHQVRFAIIPPGATAVRALPFGQEAMPAADLYSASAIPEFSFTDSHGGHWTRDTSGLLSRTDRRTLRGRRRSATRG</sequence>
<accession>A0A840IY85</accession>